<dbReference type="AlphaFoldDB" id="A0A8J3L432"/>
<dbReference type="GO" id="GO:0004252">
    <property type="term" value="F:serine-type endopeptidase activity"/>
    <property type="evidence" value="ECO:0007669"/>
    <property type="project" value="UniProtKB-UniRule"/>
</dbReference>
<dbReference type="InterPro" id="IPR006311">
    <property type="entry name" value="TAT_signal"/>
</dbReference>
<dbReference type="PRINTS" id="PR00723">
    <property type="entry name" value="SUBTILISIN"/>
</dbReference>
<comment type="similarity">
    <text evidence="1 9 10">Belongs to the peptidase S8 family.</text>
</comment>
<dbReference type="InterPro" id="IPR023827">
    <property type="entry name" value="Peptidase_S8_Asp-AS"/>
</dbReference>
<dbReference type="PIRSF" id="PIRSF037852">
    <property type="entry name" value="Subtilisin_rel_SAV5721"/>
    <property type="match status" value="1"/>
</dbReference>
<dbReference type="Pfam" id="PF02225">
    <property type="entry name" value="PA"/>
    <property type="match status" value="1"/>
</dbReference>
<evidence type="ECO:0000256" key="10">
    <source>
        <dbReference type="RuleBase" id="RU003355"/>
    </source>
</evidence>
<feature type="signal peptide" evidence="11">
    <location>
        <begin position="1"/>
        <end position="29"/>
    </location>
</feature>
<dbReference type="SUPFAM" id="SSF52025">
    <property type="entry name" value="PA domain"/>
    <property type="match status" value="1"/>
</dbReference>
<dbReference type="InterPro" id="IPR003137">
    <property type="entry name" value="PA_domain"/>
</dbReference>
<dbReference type="RefSeq" id="WP_239085687.1">
    <property type="nucleotide sequence ID" value="NZ_BAAATT010000011.1"/>
</dbReference>
<dbReference type="InterPro" id="IPR017296">
    <property type="entry name" value="Peptidase_S8A_SAM-P45"/>
</dbReference>
<keyword evidence="2" id="KW-0134">Cell wall</keyword>
<dbReference type="InterPro" id="IPR023828">
    <property type="entry name" value="Peptidase_S8_Ser-AS"/>
</dbReference>
<dbReference type="InterPro" id="IPR046450">
    <property type="entry name" value="PA_dom_sf"/>
</dbReference>
<accession>A0A8J3L432</accession>
<name>A0A8J3L432_9ACTN</name>
<evidence type="ECO:0000259" key="12">
    <source>
        <dbReference type="Pfam" id="PF00082"/>
    </source>
</evidence>
<evidence type="ECO:0000256" key="8">
    <source>
        <dbReference type="PIRSR" id="PIRSR615500-1"/>
    </source>
</evidence>
<dbReference type="InterPro" id="IPR050131">
    <property type="entry name" value="Peptidase_S8_subtilisin-like"/>
</dbReference>
<dbReference type="EMBL" id="BONJ01000001">
    <property type="protein sequence ID" value="GIG12080.1"/>
    <property type="molecule type" value="Genomic_DNA"/>
</dbReference>
<reference evidence="14" key="1">
    <citation type="submission" date="2021-01" db="EMBL/GenBank/DDBJ databases">
        <title>Whole genome shotgun sequence of Catellatospora methionotrophica NBRC 14553.</title>
        <authorList>
            <person name="Komaki H."/>
            <person name="Tamura T."/>
        </authorList>
    </citation>
    <scope>NUCLEOTIDE SEQUENCE</scope>
    <source>
        <strain evidence="14">NBRC 14553</strain>
    </source>
</reference>
<feature type="domain" description="PA" evidence="13">
    <location>
        <begin position="805"/>
        <end position="887"/>
    </location>
</feature>
<dbReference type="Proteomes" id="UP000660339">
    <property type="component" value="Unassembled WGS sequence"/>
</dbReference>
<proteinExistence type="inferred from homology"/>
<dbReference type="PROSITE" id="PS51318">
    <property type="entry name" value="TAT"/>
    <property type="match status" value="1"/>
</dbReference>
<dbReference type="Gene3D" id="2.60.40.10">
    <property type="entry name" value="Immunoglobulins"/>
    <property type="match status" value="1"/>
</dbReference>
<feature type="active site" description="Charge relay system" evidence="8 9">
    <location>
        <position position="445"/>
    </location>
</feature>
<feature type="active site" description="Charge relay system" evidence="8 9">
    <location>
        <position position="271"/>
    </location>
</feature>
<dbReference type="GO" id="GO:0006508">
    <property type="term" value="P:proteolysis"/>
    <property type="evidence" value="ECO:0007669"/>
    <property type="project" value="UniProtKB-KW"/>
</dbReference>
<dbReference type="InterPro" id="IPR022398">
    <property type="entry name" value="Peptidase_S8_His-AS"/>
</dbReference>
<dbReference type="GO" id="GO:0005975">
    <property type="term" value="P:carbohydrate metabolic process"/>
    <property type="evidence" value="ECO:0007669"/>
    <property type="project" value="UniProtKB-ARBA"/>
</dbReference>
<keyword evidence="6 9" id="KW-0378">Hydrolase</keyword>
<evidence type="ECO:0000256" key="11">
    <source>
        <dbReference type="SAM" id="SignalP"/>
    </source>
</evidence>
<comment type="caution">
    <text evidence="14">The sequence shown here is derived from an EMBL/GenBank/DDBJ whole genome shotgun (WGS) entry which is preliminary data.</text>
</comment>
<evidence type="ECO:0000256" key="9">
    <source>
        <dbReference type="PROSITE-ProRule" id="PRU01240"/>
    </source>
</evidence>
<dbReference type="SUPFAM" id="SSF52743">
    <property type="entry name" value="Subtilisin-like"/>
    <property type="match status" value="1"/>
</dbReference>
<gene>
    <name evidence="14" type="ORF">Cme02nite_04120</name>
</gene>
<dbReference type="PROSITE" id="PS00138">
    <property type="entry name" value="SUBTILASE_SER"/>
    <property type="match status" value="1"/>
</dbReference>
<evidence type="ECO:0000256" key="3">
    <source>
        <dbReference type="ARBA" id="ARBA00022525"/>
    </source>
</evidence>
<evidence type="ECO:0000259" key="13">
    <source>
        <dbReference type="Pfam" id="PF02225"/>
    </source>
</evidence>
<dbReference type="Gene3D" id="3.50.30.30">
    <property type="match status" value="1"/>
</dbReference>
<evidence type="ECO:0000256" key="2">
    <source>
        <dbReference type="ARBA" id="ARBA00022512"/>
    </source>
</evidence>
<evidence type="ECO:0000256" key="7">
    <source>
        <dbReference type="ARBA" id="ARBA00022825"/>
    </source>
</evidence>
<dbReference type="PROSITE" id="PS51892">
    <property type="entry name" value="SUBTILASE"/>
    <property type="match status" value="1"/>
</dbReference>
<keyword evidence="3" id="KW-0964">Secreted</keyword>
<dbReference type="InterPro" id="IPR000209">
    <property type="entry name" value="Peptidase_S8/S53_dom"/>
</dbReference>
<dbReference type="InterPro" id="IPR015500">
    <property type="entry name" value="Peptidase_S8_subtilisin-rel"/>
</dbReference>
<evidence type="ECO:0000256" key="4">
    <source>
        <dbReference type="ARBA" id="ARBA00022670"/>
    </source>
</evidence>
<dbReference type="Pfam" id="PF00082">
    <property type="entry name" value="Peptidase_S8"/>
    <property type="match status" value="1"/>
</dbReference>
<keyword evidence="7 9" id="KW-0720">Serine protease</keyword>
<evidence type="ECO:0000313" key="15">
    <source>
        <dbReference type="Proteomes" id="UP000660339"/>
    </source>
</evidence>
<dbReference type="InterPro" id="IPR036852">
    <property type="entry name" value="Peptidase_S8/S53_dom_sf"/>
</dbReference>
<keyword evidence="4 9" id="KW-0645">Protease</keyword>
<feature type="chain" id="PRO_5039614595" evidence="11">
    <location>
        <begin position="30"/>
        <end position="1240"/>
    </location>
</feature>
<evidence type="ECO:0000256" key="1">
    <source>
        <dbReference type="ARBA" id="ARBA00011073"/>
    </source>
</evidence>
<sequence>MAARSPAPRRKALARAALALAMVAGLSSAVPVAATAAATGTAVSPRSGSTHTVTLLNGDRVTVTALPGGHTTTVVRGPSGQPVGAHVVTSGPRTYVYPDAVAPYVAAGLLDERLFDVTGLIAAGYDDARIARLPLIVEYADAAARRTPLPGATQVRTLDSVHGAAIEQDRTGAARFWQAITAPAAKRADAKPVLSGGITKVWLDDRVRAALADTTAQIGAPAVWATGNTGAGVDVAVLDTGVDQTHPDLAGQITQAQSFVPGQEVTDRNGHGTHVASTIAGTGAASQGLERGVAPGARLHVGKVLNDAGEGQDSWIIAGMEWAARQQHAKIVSMSLGGAPTDGTDPLSRAVDELSAQTGALFTIAAGNSGPDMQTVGAPGAADAALTVGAVDGQDRWAFFSSSGPRRGDNGLKPDLSGPGVDVLAARSQQSSEGEGLYTTMSGTSMATPHVAGAAALLAAKHPDWTGRQLKDALMSTSRAPERLEPYRDGSGRVDAAGTAAATVFATGSDFAALTWPYTPGQRADRTITYTNTGDAAVTLDLSMRATTAPAGLFTLAADRVTVPAHGTAQVTVRVDVDRAAEDTYANASVDAAGPGGVRLTHTLVGMNKEGQRAKLTFQARDRDGGPLAGLLLVNDITRNTAPQLVAVDANGDVELRLPIGTYSAVMHADLPGADGPDSLGLGMLFAPETVLTGDRTVVLDARRLRRVSAEVKADTAVAGMRVDYGRTFADRFPMFDNYTVDKRYHSVWATPTGKAVTQGVFSLGFRWSLIQPPLTVGGHGQRFDDLLMQTASRSLPEGSQQLDVVYAGKGTPAELDKARIRGKVAVVRHDPAVDVVASAAAAAAAGAKLLVIVNDGPGRLDAWSEIPDPNPALPVASVGRGQGEQLIAQLGRGRVRYTVTAHPATGYVYDLVRRHRGAVPSELTYRPGAKDLARIDVSYGRPTPGTVTALRYDVSPEQPDSGLGGPPLVAPAQGRRTDWVSAGRTDQWFEQTMETRLMLSSDLLTYRAGQRHEVSWFAPVGRPSLLRDSLISGVPTQLGNDVMIWNLPSWGDADPHHQGQVWEGEIAQVTSLYQGGKLVVEGPGSSLYGSLTPGGGRVRIVNRGTQEIVSPYSTSTETAWSFPFTPAAADVSWRLPLIGVHYAVDTDLAGRADRRAGLTVSAAHHPDAHRAGQIRDVMVELSYDDGRTWRRAAVTQRDGGWRTTLEAPRGASFVAVRVTAADSAGNAVTQTVVRAFGLR</sequence>
<dbReference type="PANTHER" id="PTHR43806">
    <property type="entry name" value="PEPTIDASE S8"/>
    <property type="match status" value="1"/>
</dbReference>
<organism evidence="14 15">
    <name type="scientific">Catellatospora methionotrophica</name>
    <dbReference type="NCBI Taxonomy" id="121620"/>
    <lineage>
        <taxon>Bacteria</taxon>
        <taxon>Bacillati</taxon>
        <taxon>Actinomycetota</taxon>
        <taxon>Actinomycetes</taxon>
        <taxon>Micromonosporales</taxon>
        <taxon>Micromonosporaceae</taxon>
        <taxon>Catellatospora</taxon>
    </lineage>
</organism>
<dbReference type="PROSITE" id="PS00136">
    <property type="entry name" value="SUBTILASE_ASP"/>
    <property type="match status" value="1"/>
</dbReference>
<evidence type="ECO:0000256" key="6">
    <source>
        <dbReference type="ARBA" id="ARBA00022801"/>
    </source>
</evidence>
<dbReference type="PROSITE" id="PS00137">
    <property type="entry name" value="SUBTILASE_HIS"/>
    <property type="match status" value="1"/>
</dbReference>
<evidence type="ECO:0000313" key="14">
    <source>
        <dbReference type="EMBL" id="GIG12080.1"/>
    </source>
</evidence>
<keyword evidence="15" id="KW-1185">Reference proteome</keyword>
<dbReference type="Gene3D" id="3.40.50.200">
    <property type="entry name" value="Peptidase S8/S53 domain"/>
    <property type="match status" value="1"/>
</dbReference>
<evidence type="ECO:0000256" key="5">
    <source>
        <dbReference type="ARBA" id="ARBA00022729"/>
    </source>
</evidence>
<protein>
    <submittedName>
        <fullName evidence="14">Peptidase</fullName>
    </submittedName>
</protein>
<feature type="domain" description="Peptidase S8/S53" evidence="12">
    <location>
        <begin position="230"/>
        <end position="479"/>
    </location>
</feature>
<dbReference type="InterPro" id="IPR013783">
    <property type="entry name" value="Ig-like_fold"/>
</dbReference>
<feature type="active site" description="Charge relay system" evidence="8 9">
    <location>
        <position position="239"/>
    </location>
</feature>
<dbReference type="PANTHER" id="PTHR43806:SF11">
    <property type="entry name" value="CEREVISIN-RELATED"/>
    <property type="match status" value="1"/>
</dbReference>
<keyword evidence="5 11" id="KW-0732">Signal</keyword>